<dbReference type="Proteomes" id="UP000665561">
    <property type="component" value="Unassembled WGS sequence"/>
</dbReference>
<evidence type="ECO:0000256" key="3">
    <source>
        <dbReference type="ARBA" id="ARBA00022723"/>
    </source>
</evidence>
<dbReference type="Gene3D" id="3.90.550.10">
    <property type="entry name" value="Spore Coat Polysaccharide Biosynthesis Protein SpsA, Chain A"/>
    <property type="match status" value="1"/>
</dbReference>
<dbReference type="GO" id="GO:0016740">
    <property type="term" value="F:transferase activity"/>
    <property type="evidence" value="ECO:0007669"/>
    <property type="project" value="UniProtKB-KW"/>
</dbReference>
<dbReference type="SUPFAM" id="SSF53448">
    <property type="entry name" value="Nucleotide-diphospho-sugar transferases"/>
    <property type="match status" value="1"/>
</dbReference>
<proteinExistence type="inferred from homology"/>
<comment type="similarity">
    <text evidence="8">Belongs to the MobA family.</text>
</comment>
<comment type="function">
    <text evidence="8">Transfers a GMP moiety from GTP to Mo-molybdopterin (Mo-MPT) cofactor (Moco or molybdenum cofactor) to form Mo-molybdopterin guanine dinucleotide (Mo-MGD) cofactor.</text>
</comment>
<keyword evidence="5 8" id="KW-0460">Magnesium</keyword>
<feature type="binding site" evidence="8">
    <location>
        <position position="113"/>
    </location>
    <ligand>
        <name>GTP</name>
        <dbReference type="ChEBI" id="CHEBI:37565"/>
    </ligand>
</feature>
<accession>A0ABW9XX60</accession>
<gene>
    <name evidence="8" type="primary">mobA</name>
    <name evidence="11" type="ORF">GT019_23395</name>
</gene>
<dbReference type="Pfam" id="PF12804">
    <property type="entry name" value="NTP_transf_3"/>
    <property type="match status" value="1"/>
</dbReference>
<dbReference type="EMBL" id="JAAAMV010000023">
    <property type="protein sequence ID" value="NBD26832.1"/>
    <property type="molecule type" value="Genomic_DNA"/>
</dbReference>
<comment type="caution">
    <text evidence="8">Lacks conserved residue(s) required for the propagation of feature annotation.</text>
</comment>
<evidence type="ECO:0000259" key="10">
    <source>
        <dbReference type="Pfam" id="PF12804"/>
    </source>
</evidence>
<dbReference type="RefSeq" id="WP_161745844.1">
    <property type="nucleotide sequence ID" value="NZ_JAAAMV010000023.1"/>
</dbReference>
<evidence type="ECO:0000256" key="8">
    <source>
        <dbReference type="HAMAP-Rule" id="MF_00316"/>
    </source>
</evidence>
<feature type="binding site" evidence="8">
    <location>
        <position position="83"/>
    </location>
    <ligand>
        <name>GTP</name>
        <dbReference type="ChEBI" id="CHEBI:37565"/>
    </ligand>
</feature>
<evidence type="ECO:0000313" key="12">
    <source>
        <dbReference type="Proteomes" id="UP000665561"/>
    </source>
</evidence>
<feature type="domain" description="MobA-like NTP transferase" evidence="10">
    <location>
        <begin position="13"/>
        <end position="198"/>
    </location>
</feature>
<keyword evidence="3 8" id="KW-0479">Metal-binding</keyword>
<keyword evidence="6 8" id="KW-0342">GTP-binding</keyword>
<dbReference type="HAMAP" id="MF_00316">
    <property type="entry name" value="MobA"/>
    <property type="match status" value="1"/>
</dbReference>
<evidence type="ECO:0000256" key="6">
    <source>
        <dbReference type="ARBA" id="ARBA00023134"/>
    </source>
</evidence>
<comment type="catalytic activity">
    <reaction evidence="8">
        <text>Mo-molybdopterin + GTP + H(+) = Mo-molybdopterin guanine dinucleotide + diphosphate</text>
        <dbReference type="Rhea" id="RHEA:34243"/>
        <dbReference type="ChEBI" id="CHEBI:15378"/>
        <dbReference type="ChEBI" id="CHEBI:33019"/>
        <dbReference type="ChEBI" id="CHEBI:37565"/>
        <dbReference type="ChEBI" id="CHEBI:71302"/>
        <dbReference type="ChEBI" id="CHEBI:71310"/>
        <dbReference type="EC" id="2.7.7.77"/>
    </reaction>
</comment>
<feature type="region of interest" description="Disordered" evidence="9">
    <location>
        <begin position="135"/>
        <end position="164"/>
    </location>
</feature>
<keyword evidence="1 8" id="KW-0963">Cytoplasm</keyword>
<comment type="cofactor">
    <cofactor evidence="8">
        <name>Mg(2+)</name>
        <dbReference type="ChEBI" id="CHEBI:18420"/>
    </cofactor>
</comment>
<evidence type="ECO:0000256" key="5">
    <source>
        <dbReference type="ARBA" id="ARBA00022842"/>
    </source>
</evidence>
<keyword evidence="4 8" id="KW-0547">Nucleotide-binding</keyword>
<evidence type="ECO:0000256" key="1">
    <source>
        <dbReference type="ARBA" id="ARBA00022490"/>
    </source>
</evidence>
<comment type="caution">
    <text evidence="11">The sequence shown here is derived from an EMBL/GenBank/DDBJ whole genome shotgun (WGS) entry which is preliminary data.</text>
</comment>
<protein>
    <recommendedName>
        <fullName evidence="8">Probable molybdenum cofactor guanylyltransferase</fullName>
        <shortName evidence="8">MoCo guanylyltransferase</shortName>
        <ecNumber evidence="8">2.7.7.77</ecNumber>
    </recommendedName>
    <alternativeName>
        <fullName evidence="8">GTP:molybdopterin guanylyltransferase</fullName>
    </alternativeName>
    <alternativeName>
        <fullName evidence="8">Mo-MPT guanylyltransferase</fullName>
    </alternativeName>
    <alternativeName>
        <fullName evidence="8">Molybdopterin guanylyltransferase</fullName>
    </alternativeName>
    <alternativeName>
        <fullName evidence="8">Molybdopterin-guanine dinucleotide synthase</fullName>
        <shortName evidence="8">MGD synthase</shortName>
    </alternativeName>
</protein>
<dbReference type="InterPro" id="IPR025877">
    <property type="entry name" value="MobA-like_NTP_Trfase"/>
</dbReference>
<comment type="domain">
    <text evidence="8">The N-terminal domain determines nucleotide recognition and specific binding, while the C-terminal domain determines the specific binding to the target protein.</text>
</comment>
<dbReference type="CDD" id="cd02503">
    <property type="entry name" value="MobA"/>
    <property type="match status" value="1"/>
</dbReference>
<feature type="binding site" evidence="8">
    <location>
        <position position="28"/>
    </location>
    <ligand>
        <name>GTP</name>
        <dbReference type="ChEBI" id="CHEBI:37565"/>
    </ligand>
</feature>
<dbReference type="EC" id="2.7.7.77" evidence="8"/>
<comment type="subcellular location">
    <subcellularLocation>
        <location evidence="8">Cytoplasm</location>
    </subcellularLocation>
</comment>
<keyword evidence="12" id="KW-1185">Reference proteome</keyword>
<evidence type="ECO:0000256" key="7">
    <source>
        <dbReference type="ARBA" id="ARBA00023150"/>
    </source>
</evidence>
<feature type="binding site" evidence="8">
    <location>
        <begin position="16"/>
        <end position="18"/>
    </location>
    <ligand>
        <name>GTP</name>
        <dbReference type="ChEBI" id="CHEBI:37565"/>
    </ligand>
</feature>
<keyword evidence="2 8" id="KW-0808">Transferase</keyword>
<dbReference type="PANTHER" id="PTHR19136:SF81">
    <property type="entry name" value="MOLYBDENUM COFACTOR GUANYLYLTRANSFERASE"/>
    <property type="match status" value="1"/>
</dbReference>
<evidence type="ECO:0000256" key="9">
    <source>
        <dbReference type="SAM" id="MobiDB-lite"/>
    </source>
</evidence>
<keyword evidence="7 8" id="KW-0501">Molybdenum cofactor biosynthesis</keyword>
<name>A0ABW9XX60_9BACL</name>
<evidence type="ECO:0000256" key="4">
    <source>
        <dbReference type="ARBA" id="ARBA00022741"/>
    </source>
</evidence>
<reference evidence="11 12" key="1">
    <citation type="submission" date="2020-01" db="EMBL/GenBank/DDBJ databases">
        <title>Paenibacillus soybeanensis sp. nov. isolated from the nodules of soybean (Glycine max(L.) Merr).</title>
        <authorList>
            <person name="Wang H."/>
        </authorList>
    </citation>
    <scope>NUCLEOTIDE SEQUENCE [LARGE SCALE GENOMIC DNA]</scope>
    <source>
        <strain evidence="11 12">T1</strain>
    </source>
</reference>
<evidence type="ECO:0000313" key="11">
    <source>
        <dbReference type="EMBL" id="NBD26832.1"/>
    </source>
</evidence>
<dbReference type="InterPro" id="IPR029044">
    <property type="entry name" value="Nucleotide-diphossugar_trans"/>
</dbReference>
<dbReference type="InterPro" id="IPR013482">
    <property type="entry name" value="Molybde_CF_guanTrfase"/>
</dbReference>
<dbReference type="PANTHER" id="PTHR19136">
    <property type="entry name" value="MOLYBDENUM COFACTOR GUANYLYLTRANSFERASE"/>
    <property type="match status" value="1"/>
</dbReference>
<evidence type="ECO:0000256" key="2">
    <source>
        <dbReference type="ARBA" id="ARBA00022679"/>
    </source>
</evidence>
<organism evidence="11 12">
    <name type="scientific">Paenibacillus glycinis</name>
    <dbReference type="NCBI Taxonomy" id="2697035"/>
    <lineage>
        <taxon>Bacteria</taxon>
        <taxon>Bacillati</taxon>
        <taxon>Bacillota</taxon>
        <taxon>Bacilli</taxon>
        <taxon>Bacillales</taxon>
        <taxon>Paenibacillaceae</taxon>
        <taxon>Paenibacillus</taxon>
    </lineage>
</organism>
<feature type="binding site" evidence="8">
    <location>
        <position position="113"/>
    </location>
    <ligand>
        <name>Mg(2+)</name>
        <dbReference type="ChEBI" id="CHEBI:18420"/>
    </ligand>
</feature>
<sequence length="245" mass="26499">MEDERKLAAGQSGIILAGGRSARMGRNKALLPVDGKPLLRRLAERMLALGMTRVIVACGTEARGAEYRARLRELPGDLAFAVDRFPGSGPLAGLHAALGAMPEPGYAFAMACDMPAISASLYARMLRAAGEGGRFDEAAGRSDNGGASRTDAGESPASSPDSARLPQLIRTAGQPFHALYHTSAREELERRLRQHDLRVMPLLGALRSIELSAEPDEEEAFVNLNTPELYERFLRLRGDYDGLRQ</sequence>